<feature type="domain" description="NXPE C-terminal" evidence="2">
    <location>
        <begin position="293"/>
        <end position="513"/>
    </location>
</feature>
<reference evidence="4" key="1">
    <citation type="journal article" date="2016" name="Nature">
        <title>Genome evolution in the allotetraploid frog Xenopus laevis.</title>
        <authorList>
            <person name="Session A.M."/>
            <person name="Uno Y."/>
            <person name="Kwon T."/>
            <person name="Chapman J.A."/>
            <person name="Toyoda A."/>
            <person name="Takahashi S."/>
            <person name="Fukui A."/>
            <person name="Hikosaka A."/>
            <person name="Suzuki A."/>
            <person name="Kondo M."/>
            <person name="van Heeringen S.J."/>
            <person name="Quigley I."/>
            <person name="Heinz S."/>
            <person name="Ogino H."/>
            <person name="Ochi H."/>
            <person name="Hellsten U."/>
            <person name="Lyons J.B."/>
            <person name="Simakov O."/>
            <person name="Putnam N."/>
            <person name="Stites J."/>
            <person name="Kuroki Y."/>
            <person name="Tanaka T."/>
            <person name="Michiue T."/>
            <person name="Watanabe M."/>
            <person name="Bogdanovic O."/>
            <person name="Lister R."/>
            <person name="Georgiou G."/>
            <person name="Paranjpe S.S."/>
            <person name="van Kruijsbergen I."/>
            <person name="Shu S."/>
            <person name="Carlson J."/>
            <person name="Kinoshita T."/>
            <person name="Ohta Y."/>
            <person name="Mawaribuchi S."/>
            <person name="Jenkins J."/>
            <person name="Grimwood J."/>
            <person name="Schmutz J."/>
            <person name="Mitros T."/>
            <person name="Mozaffari S.V."/>
            <person name="Suzuki Y."/>
            <person name="Haramoto Y."/>
            <person name="Yamamoto T.S."/>
            <person name="Takagi C."/>
            <person name="Heald R."/>
            <person name="Miller K."/>
            <person name="Haudenschild C."/>
            <person name="Kitzman J."/>
            <person name="Nakayama T."/>
            <person name="Izutsu Y."/>
            <person name="Robert J."/>
            <person name="Fortriede J."/>
            <person name="Burns K."/>
            <person name="Lotay V."/>
            <person name="Karimi K."/>
            <person name="Yasuoka Y."/>
            <person name="Dichmann D.S."/>
            <person name="Flajnik M.F."/>
            <person name="Houston D.W."/>
            <person name="Shendure J."/>
            <person name="DuPasquier L."/>
            <person name="Vize P.D."/>
            <person name="Zorn A.M."/>
            <person name="Ito M."/>
            <person name="Marcotte E.M."/>
            <person name="Wallingford J.B."/>
            <person name="Ito Y."/>
            <person name="Asashima M."/>
            <person name="Ueno N."/>
            <person name="Matsuda Y."/>
            <person name="Veenstra G.J."/>
            <person name="Fujiyama A."/>
            <person name="Harland R.M."/>
            <person name="Taira M."/>
            <person name="Rokhsar D.S."/>
        </authorList>
    </citation>
    <scope>NUCLEOTIDE SEQUENCE [LARGE SCALE GENOMIC DNA]</scope>
    <source>
        <strain evidence="4">J</strain>
    </source>
</reference>
<dbReference type="PANTHER" id="PTHR16165:SF38">
    <property type="entry name" value="NXPE FAMILY MEMBER 3"/>
    <property type="match status" value="1"/>
</dbReference>
<evidence type="ECO:0000313" key="4">
    <source>
        <dbReference type="Proteomes" id="UP000694892"/>
    </source>
</evidence>
<name>A0A974HGS4_XENLA</name>
<evidence type="ECO:0000259" key="2">
    <source>
        <dbReference type="Pfam" id="PF24536"/>
    </source>
</evidence>
<dbReference type="Pfam" id="PF24536">
    <property type="entry name" value="NXPE4_C"/>
    <property type="match status" value="1"/>
</dbReference>
<comment type="similarity">
    <text evidence="1">Belongs to the NXPE family.</text>
</comment>
<dbReference type="SUPFAM" id="SSF81296">
    <property type="entry name" value="E set domains"/>
    <property type="match status" value="1"/>
</dbReference>
<accession>A0A974HGS4</accession>
<sequence>MGTVRRTQISSICLLCLLFIAGFAYRSLWMKLPSDPNFGMNSPSCNNLGPASLEQELHVLMKAIEWPEPPGPIDYEFSTSPFKTEFHMPFPRATYYVGEYVEVLITARDQRGQPKTYGGDYFQAKLHSPKLKAGVTGSVTDHRNGTYTASFLLLWPGQVEISIRLVHSSEAIAILKDKRETRPDKVSYFGYFYGTSEKTECNVELLGPNVCEYNDIYTGESWFCKRPKQISCSAYKGHSMAGNRNVLTAREAKFLNQSVREKLISSKVGAFIVLHPKNKTVPDPSGFYYQDFWQSLACRNKAFPKPSDVTKCLSGKIIYMFGDSTTYQWLTFLLNFIPSLQKQDIFGKSPVPQLAIDTTHKFVVQWQVHQKPVTMQYIDKEELHYIANDLDKIGGSKEGLVIVINCLAHFVSFSNKFYVRRLLTIRDAVLRLVQRNPLVKVFIKSGNTGYLYSHGSDWLSLQLDLIMRAMFSSLPVTILDAWQITSCHYEPQLLHPGPVIVKNQIDLMLSFICPTDEETTS</sequence>
<protein>
    <recommendedName>
        <fullName evidence="2">NXPE C-terminal domain-containing protein</fullName>
    </recommendedName>
</protein>
<dbReference type="InterPro" id="IPR013783">
    <property type="entry name" value="Ig-like_fold"/>
</dbReference>
<gene>
    <name evidence="3" type="ORF">XELAEV_18032497mg</name>
</gene>
<dbReference type="OMA" id="SQWMNIS"/>
<dbReference type="AlphaFoldDB" id="A0A974HGS4"/>
<dbReference type="Proteomes" id="UP000694892">
    <property type="component" value="Chromosome 6L"/>
</dbReference>
<dbReference type="Pfam" id="PF06312">
    <property type="entry name" value="Neurexophilin"/>
    <property type="match status" value="1"/>
</dbReference>
<dbReference type="InterPro" id="IPR026845">
    <property type="entry name" value="NXPH/NXPE"/>
</dbReference>
<dbReference type="PANTHER" id="PTHR16165">
    <property type="entry name" value="NXPE FAMILY MEMBER"/>
    <property type="match status" value="1"/>
</dbReference>
<proteinExistence type="inferred from homology"/>
<organism evidence="3 4">
    <name type="scientific">Xenopus laevis</name>
    <name type="common">African clawed frog</name>
    <dbReference type="NCBI Taxonomy" id="8355"/>
    <lineage>
        <taxon>Eukaryota</taxon>
        <taxon>Metazoa</taxon>
        <taxon>Chordata</taxon>
        <taxon>Craniata</taxon>
        <taxon>Vertebrata</taxon>
        <taxon>Euteleostomi</taxon>
        <taxon>Amphibia</taxon>
        <taxon>Batrachia</taxon>
        <taxon>Anura</taxon>
        <taxon>Pipoidea</taxon>
        <taxon>Pipidae</taxon>
        <taxon>Xenopodinae</taxon>
        <taxon>Xenopus</taxon>
        <taxon>Xenopus</taxon>
    </lineage>
</organism>
<dbReference type="InterPro" id="IPR057106">
    <property type="entry name" value="NXPE4_C"/>
</dbReference>
<dbReference type="EMBL" id="CM004476">
    <property type="protein sequence ID" value="OCT77298.1"/>
    <property type="molecule type" value="Genomic_DNA"/>
</dbReference>
<dbReference type="Gene3D" id="2.60.40.10">
    <property type="entry name" value="Immunoglobulins"/>
    <property type="match status" value="1"/>
</dbReference>
<evidence type="ECO:0000313" key="3">
    <source>
        <dbReference type="EMBL" id="OCT77298.1"/>
    </source>
</evidence>
<dbReference type="InterPro" id="IPR014756">
    <property type="entry name" value="Ig_E-set"/>
</dbReference>
<evidence type="ECO:0000256" key="1">
    <source>
        <dbReference type="ARBA" id="ARBA00005431"/>
    </source>
</evidence>